<evidence type="ECO:0000256" key="1">
    <source>
        <dbReference type="SAM" id="SignalP"/>
    </source>
</evidence>
<evidence type="ECO:0000259" key="2">
    <source>
        <dbReference type="PROSITE" id="PS51208"/>
    </source>
</evidence>
<dbReference type="Proteomes" id="UP000325606">
    <property type="component" value="Chromosome"/>
</dbReference>
<dbReference type="PROSITE" id="PS51208">
    <property type="entry name" value="AUTOTRANSPORTER"/>
    <property type="match status" value="1"/>
</dbReference>
<name>A0A5J6L9Q0_9GAMM</name>
<dbReference type="InterPro" id="IPR005546">
    <property type="entry name" value="Autotransporte_beta"/>
</dbReference>
<dbReference type="SMART" id="SM00869">
    <property type="entry name" value="Autotransporter"/>
    <property type="match status" value="1"/>
</dbReference>
<dbReference type="Gene3D" id="2.40.128.130">
    <property type="entry name" value="Autotransporter beta-domain"/>
    <property type="match status" value="1"/>
</dbReference>
<dbReference type="RefSeq" id="WP_151053161.1">
    <property type="nucleotide sequence ID" value="NZ_CP044222.1"/>
</dbReference>
<organism evidence="3 4">
    <name type="scientific">Nitrincola iocasae</name>
    <dbReference type="NCBI Taxonomy" id="2614693"/>
    <lineage>
        <taxon>Bacteria</taxon>
        <taxon>Pseudomonadati</taxon>
        <taxon>Pseudomonadota</taxon>
        <taxon>Gammaproteobacteria</taxon>
        <taxon>Oceanospirillales</taxon>
        <taxon>Oceanospirillaceae</taxon>
        <taxon>Nitrincola</taxon>
    </lineage>
</organism>
<sequence length="719" mass="74762">MQTITKERHLLRVKTLSLAVAGLIGAASSNVFAVGCNVNLTIGQDYNATSDCASSYAVRIRNAAAGTLTIDSGVTLSSTGLNAARDVGAVVLGTQFPATAPSSLQSLVNNGTISGGSAAGISMWGDGFSTTVSSLTNNGAITGVHAIHMVNTADIGTLTNNVGSSIIGDDHGILSQTGSIGSLLNYGTISGQAANGLSLGSVVTTVDNYGSITGNGHGIGMDNTLTTLNNYGTISGNHDTDIFNNGSLGTLVNSQSNLSYRGNLPSTYVTYFSDASTYGTVDFSNITGGTTLDTYGARIADGENWAAGTFTNVITSDSALTITNYEPISGISYQLVNVNNDGKTWNLVISGVSTSRVYDAAQALRNTPAGVAAQVIDADPALLAYFAGLTTDQQLSEAASQTLPLLVGATPQVIFNALGNTNRIIQDRPSANSGMNSGDEMLMDTHAWAKVFGSLHDQDDRNQVVGYDGHSKGLVFGFDGDLNDRTTLGVAFAYGNTNVTGNTNLNSAEIDSYQMVGYGSYAVNDRTEVNFQADVGLSKTDGERTMVIPVAGLANSDYDSVSVHVGTGIAKSFDLGPRTQIAPTARIDYTRVDSDSYTETGSAAVTPFLNQVNSETAEALEVGLGAKLSQQVGDNTRLDAELGVAYDTMNEAATITSSFVGGGASFTTTGIKPDPWIKRLGLGITSTLNNGAEITASYDIDSRKDFTDQSISVKFRMMF</sequence>
<dbReference type="EMBL" id="CP044222">
    <property type="protein sequence ID" value="QEW05096.1"/>
    <property type="molecule type" value="Genomic_DNA"/>
</dbReference>
<dbReference type="Pfam" id="PF03797">
    <property type="entry name" value="Autotransporter"/>
    <property type="match status" value="1"/>
</dbReference>
<gene>
    <name evidence="3" type="ORF">F5I99_00475</name>
</gene>
<dbReference type="AlphaFoldDB" id="A0A5J6L9Q0"/>
<feature type="chain" id="PRO_5023805726" evidence="1">
    <location>
        <begin position="34"/>
        <end position="719"/>
    </location>
</feature>
<feature type="domain" description="Autotransporter" evidence="2">
    <location>
        <begin position="440"/>
        <end position="719"/>
    </location>
</feature>
<feature type="signal peptide" evidence="1">
    <location>
        <begin position="1"/>
        <end position="33"/>
    </location>
</feature>
<accession>A0A5J6L9Q0</accession>
<keyword evidence="1" id="KW-0732">Signal</keyword>
<protein>
    <submittedName>
        <fullName evidence="3">Autotransporter domain-containing protein</fullName>
    </submittedName>
</protein>
<proteinExistence type="predicted"/>
<evidence type="ECO:0000313" key="3">
    <source>
        <dbReference type="EMBL" id="QEW05096.1"/>
    </source>
</evidence>
<dbReference type="InterPro" id="IPR036709">
    <property type="entry name" value="Autotransporte_beta_dom_sf"/>
</dbReference>
<reference evidence="3 4" key="1">
    <citation type="submission" date="2019-09" db="EMBL/GenBank/DDBJ databases">
        <title>Nitrincola iocasae sp. nov., a bacterium isolated from the sediment collected at a cold seep field in South China Sea.</title>
        <authorList>
            <person name="Zhang H."/>
            <person name="Wang H."/>
            <person name="Li C."/>
        </authorList>
    </citation>
    <scope>NUCLEOTIDE SEQUENCE [LARGE SCALE GENOMIC DNA]</scope>
    <source>
        <strain evidence="3 4">KXZD1103</strain>
    </source>
</reference>
<dbReference type="SUPFAM" id="SSF103515">
    <property type="entry name" value="Autotransporter"/>
    <property type="match status" value="1"/>
</dbReference>
<dbReference type="KEGG" id="nik:F5I99_00475"/>
<keyword evidence="4" id="KW-1185">Reference proteome</keyword>
<evidence type="ECO:0000313" key="4">
    <source>
        <dbReference type="Proteomes" id="UP000325606"/>
    </source>
</evidence>